<accession>A0AAD5UYH5</accession>
<evidence type="ECO:0000259" key="1">
    <source>
        <dbReference type="Pfam" id="PF12937"/>
    </source>
</evidence>
<dbReference type="Pfam" id="PF12937">
    <property type="entry name" value="F-box-like"/>
    <property type="match status" value="1"/>
</dbReference>
<sequence length="467" mass="53531">MSELRYHLRRCDISTLLGTPRHDIPERPYNLRSCNTVATSYTAAHLPLELTLYIIGYLGNDTTSIRACYRTCRQWYHAARPLVFKAVKINGLIRIQELLKMIRGTPDLRRWIKEIQFDDSSRPLRNNPPLIGLADRAALERLVEKLPGIICLDFHLITIFIGEFDSAFGALAALKNVRRLNFSRCRGHFNTLAGFMQAYPLLETVSIAESGFATRDQIELVQHIRVPQLSALSIIGCTYEQDRIRKWFRSASRHAKWRSLNIDILHSCYMRQTNGLLRDAGPHLKSLTIKFPDRGPDIQIPNYRFKHIHVAHSTHLSAPTPVPVSRIVALERINLQYNTSIHHLTLHNLDIPGILTLLDQLVTADIRMLSIRLSHETLAETVVKDYRALDKRLDGPDFDELDEFRVLCEGRGDLSKVAKKIRQGFREMSAMDILYIEQVPTPPSEWVLQCAWRCGFLADKLSPGLRF</sequence>
<proteinExistence type="predicted"/>
<comment type="caution">
    <text evidence="2">The sequence shown here is derived from an EMBL/GenBank/DDBJ whole genome shotgun (WGS) entry which is preliminary data.</text>
</comment>
<dbReference type="Gene3D" id="3.80.10.10">
    <property type="entry name" value="Ribonuclease Inhibitor"/>
    <property type="match status" value="1"/>
</dbReference>
<name>A0AAD5UYH5_9APHY</name>
<dbReference type="InterPro" id="IPR036047">
    <property type="entry name" value="F-box-like_dom_sf"/>
</dbReference>
<dbReference type="SUPFAM" id="SSF52047">
    <property type="entry name" value="RNI-like"/>
    <property type="match status" value="1"/>
</dbReference>
<dbReference type="InterPro" id="IPR001810">
    <property type="entry name" value="F-box_dom"/>
</dbReference>
<feature type="domain" description="F-box" evidence="1">
    <location>
        <begin position="44"/>
        <end position="80"/>
    </location>
</feature>
<dbReference type="Proteomes" id="UP001212997">
    <property type="component" value="Unassembled WGS sequence"/>
</dbReference>
<reference evidence="2" key="1">
    <citation type="submission" date="2022-07" db="EMBL/GenBank/DDBJ databases">
        <title>Genome Sequence of Physisporinus lineatus.</title>
        <authorList>
            <person name="Buettner E."/>
        </authorList>
    </citation>
    <scope>NUCLEOTIDE SEQUENCE</scope>
    <source>
        <strain evidence="2">VT162</strain>
    </source>
</reference>
<protein>
    <recommendedName>
        <fullName evidence="1">F-box domain-containing protein</fullName>
    </recommendedName>
</protein>
<dbReference type="AlphaFoldDB" id="A0AAD5UYH5"/>
<keyword evidence="3" id="KW-1185">Reference proteome</keyword>
<gene>
    <name evidence="2" type="ORF">NLI96_g7824</name>
</gene>
<dbReference type="SUPFAM" id="SSF81383">
    <property type="entry name" value="F-box domain"/>
    <property type="match status" value="1"/>
</dbReference>
<organism evidence="2 3">
    <name type="scientific">Meripilus lineatus</name>
    <dbReference type="NCBI Taxonomy" id="2056292"/>
    <lineage>
        <taxon>Eukaryota</taxon>
        <taxon>Fungi</taxon>
        <taxon>Dikarya</taxon>
        <taxon>Basidiomycota</taxon>
        <taxon>Agaricomycotina</taxon>
        <taxon>Agaricomycetes</taxon>
        <taxon>Polyporales</taxon>
        <taxon>Meripilaceae</taxon>
        <taxon>Meripilus</taxon>
    </lineage>
</organism>
<dbReference type="CDD" id="cd09917">
    <property type="entry name" value="F-box_SF"/>
    <property type="match status" value="1"/>
</dbReference>
<evidence type="ECO:0000313" key="3">
    <source>
        <dbReference type="Proteomes" id="UP001212997"/>
    </source>
</evidence>
<evidence type="ECO:0000313" key="2">
    <source>
        <dbReference type="EMBL" id="KAJ3481198.1"/>
    </source>
</evidence>
<dbReference type="EMBL" id="JANAWD010000334">
    <property type="protein sequence ID" value="KAJ3481198.1"/>
    <property type="molecule type" value="Genomic_DNA"/>
</dbReference>
<dbReference type="InterPro" id="IPR032675">
    <property type="entry name" value="LRR_dom_sf"/>
</dbReference>